<dbReference type="Pfam" id="PF13359">
    <property type="entry name" value="DDE_Tnp_4"/>
    <property type="match status" value="1"/>
</dbReference>
<evidence type="ECO:0000256" key="1">
    <source>
        <dbReference type="ARBA" id="ARBA00001968"/>
    </source>
</evidence>
<organism evidence="6 7">
    <name type="scientific">Gossypium anomalum</name>
    <dbReference type="NCBI Taxonomy" id="47600"/>
    <lineage>
        <taxon>Eukaryota</taxon>
        <taxon>Viridiplantae</taxon>
        <taxon>Streptophyta</taxon>
        <taxon>Embryophyta</taxon>
        <taxon>Tracheophyta</taxon>
        <taxon>Spermatophyta</taxon>
        <taxon>Magnoliopsida</taxon>
        <taxon>eudicotyledons</taxon>
        <taxon>Gunneridae</taxon>
        <taxon>Pentapetalae</taxon>
        <taxon>rosids</taxon>
        <taxon>malvids</taxon>
        <taxon>Malvales</taxon>
        <taxon>Malvaceae</taxon>
        <taxon>Malvoideae</taxon>
        <taxon>Gossypium</taxon>
    </lineage>
</organism>
<proteinExistence type="predicted"/>
<dbReference type="InterPro" id="IPR027806">
    <property type="entry name" value="HARBI1_dom"/>
</dbReference>
<evidence type="ECO:0000313" key="6">
    <source>
        <dbReference type="EMBL" id="KAG8477249.1"/>
    </source>
</evidence>
<evidence type="ECO:0000259" key="4">
    <source>
        <dbReference type="Pfam" id="PF12776"/>
    </source>
</evidence>
<reference evidence="6 7" key="1">
    <citation type="journal article" date="2021" name="bioRxiv">
        <title>The Gossypium anomalum genome as a resource for cotton improvement and evolutionary analysis of hybrid incompatibility.</title>
        <authorList>
            <person name="Grover C.E."/>
            <person name="Yuan D."/>
            <person name="Arick M.A."/>
            <person name="Miller E.R."/>
            <person name="Hu G."/>
            <person name="Peterson D.G."/>
            <person name="Wendel J.F."/>
            <person name="Udall J.A."/>
        </authorList>
    </citation>
    <scope>NUCLEOTIDE SEQUENCE [LARGE SCALE GENOMIC DNA]</scope>
    <source>
        <strain evidence="6">JFW-Udall</strain>
        <tissue evidence="6">Leaf</tissue>
    </source>
</reference>
<dbReference type="Pfam" id="PF12776">
    <property type="entry name" value="Myb_DNA-bind_3"/>
    <property type="match status" value="1"/>
</dbReference>
<evidence type="ECO:0000259" key="5">
    <source>
        <dbReference type="Pfam" id="PF13359"/>
    </source>
</evidence>
<evidence type="ECO:0000256" key="3">
    <source>
        <dbReference type="SAM" id="MobiDB-lite"/>
    </source>
</evidence>
<name>A0A8J6CM00_9ROSI</name>
<dbReference type="Proteomes" id="UP000701853">
    <property type="component" value="Chromosome 11"/>
</dbReference>
<evidence type="ECO:0008006" key="8">
    <source>
        <dbReference type="Google" id="ProtNLM"/>
    </source>
</evidence>
<accession>A0A8J6CM00</accession>
<sequence length="570" mass="64927">MSTSVIEVSGEKVKAMWDKRLTEIFCDICIKEILKGNRPGTHFTKDGWLKIMTNFEKETGKGFSQRQLKNRWDALKKEWKAWKKLKGEDTSLGWNPIKRTVDASDDWWESRLKVVPEAKKFRTSGIDPEFEGKLDQMFMGIVATGDKAWAPSSGTLRCDIFEDVNTEIPEENKEENVRNDVRILNDVHVSNDVQIDGNGQKRKNPEISSSHFKTGRKKSSKQIGGAARLSSQIEKLCNAADNMSQATSSLTPVMDPYGIPQAVKVLESMSCNDPNFTVIGKVMSIVENYRSDDSDDEREKKKILQRMECFNRLFVIASSSVQLYYEKIAIGAIDGTHIAAILPPNEQIPYIGRKCIPTQNVMAVCDFNMCFTFVMAGWEGSAHDTRIFLDAIRDPKYKFPHPPNGKYYLVDSGYPQMKSYLGPYRGQRYHLPDFRRGRPVSGKKEVFNHSHSSLRSVIERTFGVLKKKWVILRDMPSYSFEKQTMIVVAAMTIHNFIRKHAGRNDADFMEYEDINWAYENNIDLEIVHGRESDDDDDDDDGDDDGESNDSSGFEMELTRDAIASSLMNSL</sequence>
<dbReference type="OrthoDB" id="1681765at2759"/>
<keyword evidence="7" id="KW-1185">Reference proteome</keyword>
<feature type="domain" description="Myb/SANT-like" evidence="4">
    <location>
        <begin position="17"/>
        <end position="109"/>
    </location>
</feature>
<feature type="compositionally biased region" description="Acidic residues" evidence="3">
    <location>
        <begin position="532"/>
        <end position="547"/>
    </location>
</feature>
<dbReference type="PANTHER" id="PTHR31704:SF37">
    <property type="entry name" value="HEAT SHOCK PROTEIN"/>
    <property type="match status" value="1"/>
</dbReference>
<comment type="cofactor">
    <cofactor evidence="1">
        <name>a divalent metal cation</name>
        <dbReference type="ChEBI" id="CHEBI:60240"/>
    </cofactor>
</comment>
<feature type="domain" description="DDE Tnp4" evidence="5">
    <location>
        <begin position="333"/>
        <end position="495"/>
    </location>
</feature>
<evidence type="ECO:0000256" key="2">
    <source>
        <dbReference type="ARBA" id="ARBA00022723"/>
    </source>
</evidence>
<dbReference type="EMBL" id="JAHUZN010000011">
    <property type="protein sequence ID" value="KAG8477249.1"/>
    <property type="molecule type" value="Genomic_DNA"/>
</dbReference>
<dbReference type="InterPro" id="IPR024752">
    <property type="entry name" value="Myb/SANT-like_dom"/>
</dbReference>
<dbReference type="PANTHER" id="PTHR31704">
    <property type="entry name" value="MYB/SANT-LIKE DNA-BINDING DOMAIN PROTEIN-RELATED"/>
    <property type="match status" value="1"/>
</dbReference>
<dbReference type="AlphaFoldDB" id="A0A8J6CM00"/>
<comment type="caution">
    <text evidence="6">The sequence shown here is derived from an EMBL/GenBank/DDBJ whole genome shotgun (WGS) entry which is preliminary data.</text>
</comment>
<feature type="region of interest" description="Disordered" evidence="3">
    <location>
        <begin position="529"/>
        <end position="557"/>
    </location>
</feature>
<keyword evidence="2" id="KW-0479">Metal-binding</keyword>
<evidence type="ECO:0000313" key="7">
    <source>
        <dbReference type="Proteomes" id="UP000701853"/>
    </source>
</evidence>
<dbReference type="GO" id="GO:0046872">
    <property type="term" value="F:metal ion binding"/>
    <property type="evidence" value="ECO:0007669"/>
    <property type="project" value="UniProtKB-KW"/>
</dbReference>
<protein>
    <recommendedName>
        <fullName evidence="8">Myb/SANT-like domain-containing protein</fullName>
    </recommendedName>
</protein>
<gene>
    <name evidence="6" type="ORF">CXB51_030321</name>
</gene>
<feature type="region of interest" description="Disordered" evidence="3">
    <location>
        <begin position="192"/>
        <end position="224"/>
    </location>
</feature>